<evidence type="ECO:0000313" key="19">
    <source>
        <dbReference type="Proteomes" id="UP001180020"/>
    </source>
</evidence>
<evidence type="ECO:0000256" key="14">
    <source>
        <dbReference type="ARBA" id="ARBA00047761"/>
    </source>
</evidence>
<feature type="domain" description="PPM-type phosphatase" evidence="17">
    <location>
        <begin position="59"/>
        <end position="349"/>
    </location>
</feature>
<keyword evidence="7" id="KW-0479">Metal-binding</keyword>
<reference evidence="18" key="1">
    <citation type="journal article" date="2023" name="Nat. Commun.">
        <title>Diploid and tetraploid genomes of Acorus and the evolution of monocots.</title>
        <authorList>
            <person name="Ma L."/>
            <person name="Liu K.W."/>
            <person name="Li Z."/>
            <person name="Hsiao Y.Y."/>
            <person name="Qi Y."/>
            <person name="Fu T."/>
            <person name="Tang G.D."/>
            <person name="Zhang D."/>
            <person name="Sun W.H."/>
            <person name="Liu D.K."/>
            <person name="Li Y."/>
            <person name="Chen G.Z."/>
            <person name="Liu X.D."/>
            <person name="Liao X.Y."/>
            <person name="Jiang Y.T."/>
            <person name="Yu X."/>
            <person name="Hao Y."/>
            <person name="Huang J."/>
            <person name="Zhao X.W."/>
            <person name="Ke S."/>
            <person name="Chen Y.Y."/>
            <person name="Wu W.L."/>
            <person name="Hsu J.L."/>
            <person name="Lin Y.F."/>
            <person name="Huang M.D."/>
            <person name="Li C.Y."/>
            <person name="Huang L."/>
            <person name="Wang Z.W."/>
            <person name="Zhao X."/>
            <person name="Zhong W.Y."/>
            <person name="Peng D.H."/>
            <person name="Ahmad S."/>
            <person name="Lan S."/>
            <person name="Zhang J.S."/>
            <person name="Tsai W.C."/>
            <person name="Van de Peer Y."/>
            <person name="Liu Z.J."/>
        </authorList>
    </citation>
    <scope>NUCLEOTIDE SEQUENCE</scope>
    <source>
        <strain evidence="18">CP</strain>
    </source>
</reference>
<dbReference type="Gene3D" id="3.60.40.10">
    <property type="entry name" value="PPM-type phosphatase domain"/>
    <property type="match status" value="1"/>
</dbReference>
<comment type="catalytic activity">
    <reaction evidence="14">
        <text>O-phospho-L-seryl-[protein] + H2O = L-seryl-[protein] + phosphate</text>
        <dbReference type="Rhea" id="RHEA:20629"/>
        <dbReference type="Rhea" id="RHEA-COMP:9863"/>
        <dbReference type="Rhea" id="RHEA-COMP:11604"/>
        <dbReference type="ChEBI" id="CHEBI:15377"/>
        <dbReference type="ChEBI" id="CHEBI:29999"/>
        <dbReference type="ChEBI" id="CHEBI:43474"/>
        <dbReference type="ChEBI" id="CHEBI:83421"/>
        <dbReference type="EC" id="3.1.3.16"/>
    </reaction>
</comment>
<feature type="region of interest" description="Disordered" evidence="16">
    <location>
        <begin position="12"/>
        <end position="32"/>
    </location>
</feature>
<dbReference type="InterPro" id="IPR001932">
    <property type="entry name" value="PPM-type_phosphatase-like_dom"/>
</dbReference>
<accession>A0AAV9FMK5</accession>
<dbReference type="SUPFAM" id="SSF81606">
    <property type="entry name" value="PP2C-like"/>
    <property type="match status" value="1"/>
</dbReference>
<keyword evidence="10" id="KW-0904">Protein phosphatase</keyword>
<evidence type="ECO:0000256" key="10">
    <source>
        <dbReference type="ARBA" id="ARBA00022912"/>
    </source>
</evidence>
<evidence type="ECO:0000256" key="6">
    <source>
        <dbReference type="ARBA" id="ARBA00022692"/>
    </source>
</evidence>
<keyword evidence="8" id="KW-0378">Hydrolase</keyword>
<comment type="cofactor">
    <cofactor evidence="2">
        <name>Mg(2+)</name>
        <dbReference type="ChEBI" id="CHEBI:18420"/>
    </cofactor>
</comment>
<dbReference type="PANTHER" id="PTHR13832">
    <property type="entry name" value="PROTEIN PHOSPHATASE 2C"/>
    <property type="match status" value="1"/>
</dbReference>
<name>A0AAV9FMK5_ACOCL</name>
<dbReference type="InterPro" id="IPR036457">
    <property type="entry name" value="PPM-type-like_dom_sf"/>
</dbReference>
<dbReference type="Pfam" id="PF00481">
    <property type="entry name" value="PP2C"/>
    <property type="match status" value="1"/>
</dbReference>
<evidence type="ECO:0000256" key="15">
    <source>
        <dbReference type="ARBA" id="ARBA00048336"/>
    </source>
</evidence>
<sequence>MALLLRPQQLQRLASHSNPKKDHRINGYQKRKEHRVQTVRCGSAIAIDAPSSSTASVVRWAHSKVQGPRSEMEDEIVLRTDGGGLAGFSFAAVFDGHSGFSTVEFIRDALYDECERVLEGGLVLTSKNFKAIKDAIQEAFVSVDAKLITWLEQKGKEDDSGSTATAIFVGDGVLIISHIGDSSVVISRSGRAEVLTGPHRPYGNNMVSLGEIKRIREAGGWIVDGRICGEISVSRAFGDVRFKTKKNEMLEQGVEEGRWTKKFISRIKFKGDLLSASPDIYQVDLGSDIEFILLASDGLWDYIKSSEAVNFVRNELRKHGDVQLACEALTREALDRCSQDNVSVVIADLGRTDWQNLPVQGPNFFYEVSQALGIIGIVSLGIYISSILSL</sequence>
<dbReference type="EC" id="3.1.3.16" evidence="5"/>
<evidence type="ECO:0000256" key="9">
    <source>
        <dbReference type="ARBA" id="ARBA00022842"/>
    </source>
</evidence>
<protein>
    <recommendedName>
        <fullName evidence="5">protein-serine/threonine phosphatase</fullName>
        <ecNumber evidence="5">3.1.3.16</ecNumber>
    </recommendedName>
</protein>
<dbReference type="FunFam" id="3.60.40.10:FF:000049">
    <property type="entry name" value="Protein phosphatase 2C 57"/>
    <property type="match status" value="1"/>
</dbReference>
<dbReference type="Proteomes" id="UP001180020">
    <property type="component" value="Unassembled WGS sequence"/>
</dbReference>
<comment type="similarity">
    <text evidence="4">Belongs to the PP2C family.</text>
</comment>
<reference evidence="18" key="2">
    <citation type="submission" date="2023-06" db="EMBL/GenBank/DDBJ databases">
        <authorList>
            <person name="Ma L."/>
            <person name="Liu K.-W."/>
            <person name="Li Z."/>
            <person name="Hsiao Y.-Y."/>
            <person name="Qi Y."/>
            <person name="Fu T."/>
            <person name="Tang G."/>
            <person name="Zhang D."/>
            <person name="Sun W.-H."/>
            <person name="Liu D.-K."/>
            <person name="Li Y."/>
            <person name="Chen G.-Z."/>
            <person name="Liu X.-D."/>
            <person name="Liao X.-Y."/>
            <person name="Jiang Y.-T."/>
            <person name="Yu X."/>
            <person name="Hao Y."/>
            <person name="Huang J."/>
            <person name="Zhao X.-W."/>
            <person name="Ke S."/>
            <person name="Chen Y.-Y."/>
            <person name="Wu W.-L."/>
            <person name="Hsu J.-L."/>
            <person name="Lin Y.-F."/>
            <person name="Huang M.-D."/>
            <person name="Li C.-Y."/>
            <person name="Huang L."/>
            <person name="Wang Z.-W."/>
            <person name="Zhao X."/>
            <person name="Zhong W.-Y."/>
            <person name="Peng D.-H."/>
            <person name="Ahmad S."/>
            <person name="Lan S."/>
            <person name="Zhang J.-S."/>
            <person name="Tsai W.-C."/>
            <person name="Van De Peer Y."/>
            <person name="Liu Z.-J."/>
        </authorList>
    </citation>
    <scope>NUCLEOTIDE SEQUENCE</scope>
    <source>
        <strain evidence="18">CP</strain>
        <tissue evidence="18">Leaves</tissue>
    </source>
</reference>
<comment type="cofactor">
    <cofactor evidence="1">
        <name>Mn(2+)</name>
        <dbReference type="ChEBI" id="CHEBI:29035"/>
    </cofactor>
</comment>
<dbReference type="PROSITE" id="PS51746">
    <property type="entry name" value="PPM_2"/>
    <property type="match status" value="1"/>
</dbReference>
<evidence type="ECO:0000256" key="13">
    <source>
        <dbReference type="ARBA" id="ARBA00023211"/>
    </source>
</evidence>
<dbReference type="GO" id="GO:0004722">
    <property type="term" value="F:protein serine/threonine phosphatase activity"/>
    <property type="evidence" value="ECO:0007669"/>
    <property type="project" value="UniProtKB-EC"/>
</dbReference>
<evidence type="ECO:0000256" key="4">
    <source>
        <dbReference type="ARBA" id="ARBA00006702"/>
    </source>
</evidence>
<keyword evidence="19" id="KW-1185">Reference proteome</keyword>
<keyword evidence="11" id="KW-1133">Transmembrane helix</keyword>
<evidence type="ECO:0000259" key="17">
    <source>
        <dbReference type="PROSITE" id="PS51746"/>
    </source>
</evidence>
<keyword evidence="12" id="KW-0472">Membrane</keyword>
<evidence type="ECO:0000256" key="8">
    <source>
        <dbReference type="ARBA" id="ARBA00022801"/>
    </source>
</evidence>
<evidence type="ECO:0000256" key="3">
    <source>
        <dbReference type="ARBA" id="ARBA00004167"/>
    </source>
</evidence>
<gene>
    <name evidence="18" type="ORF">QJS10_CPA01g02006</name>
</gene>
<evidence type="ECO:0000256" key="12">
    <source>
        <dbReference type="ARBA" id="ARBA00023136"/>
    </source>
</evidence>
<evidence type="ECO:0000256" key="16">
    <source>
        <dbReference type="SAM" id="MobiDB-lite"/>
    </source>
</evidence>
<evidence type="ECO:0000313" key="18">
    <source>
        <dbReference type="EMBL" id="KAK1326971.1"/>
    </source>
</evidence>
<comment type="subcellular location">
    <subcellularLocation>
        <location evidence="3">Membrane</location>
        <topology evidence="3">Single-pass membrane protein</topology>
    </subcellularLocation>
</comment>
<proteinExistence type="inferred from homology"/>
<keyword evidence="13" id="KW-0464">Manganese</keyword>
<evidence type="ECO:0000256" key="2">
    <source>
        <dbReference type="ARBA" id="ARBA00001946"/>
    </source>
</evidence>
<comment type="caution">
    <text evidence="18">The sequence shown here is derived from an EMBL/GenBank/DDBJ whole genome shotgun (WGS) entry which is preliminary data.</text>
</comment>
<evidence type="ECO:0000256" key="11">
    <source>
        <dbReference type="ARBA" id="ARBA00022989"/>
    </source>
</evidence>
<dbReference type="GO" id="GO:0046872">
    <property type="term" value="F:metal ion binding"/>
    <property type="evidence" value="ECO:0007669"/>
    <property type="project" value="UniProtKB-KW"/>
</dbReference>
<dbReference type="InterPro" id="IPR015655">
    <property type="entry name" value="PP2C"/>
</dbReference>
<dbReference type="GO" id="GO:0016020">
    <property type="term" value="C:membrane"/>
    <property type="evidence" value="ECO:0007669"/>
    <property type="project" value="UniProtKB-SubCell"/>
</dbReference>
<dbReference type="EMBL" id="JAUJYO010000001">
    <property type="protein sequence ID" value="KAK1326971.1"/>
    <property type="molecule type" value="Genomic_DNA"/>
</dbReference>
<dbReference type="AlphaFoldDB" id="A0AAV9FMK5"/>
<keyword evidence="6" id="KW-0812">Transmembrane</keyword>
<dbReference type="CDD" id="cd00143">
    <property type="entry name" value="PP2Cc"/>
    <property type="match status" value="1"/>
</dbReference>
<dbReference type="SMART" id="SM00332">
    <property type="entry name" value="PP2Cc"/>
    <property type="match status" value="1"/>
</dbReference>
<comment type="catalytic activity">
    <reaction evidence="15">
        <text>O-phospho-L-threonyl-[protein] + H2O = L-threonyl-[protein] + phosphate</text>
        <dbReference type="Rhea" id="RHEA:47004"/>
        <dbReference type="Rhea" id="RHEA-COMP:11060"/>
        <dbReference type="Rhea" id="RHEA-COMP:11605"/>
        <dbReference type="ChEBI" id="CHEBI:15377"/>
        <dbReference type="ChEBI" id="CHEBI:30013"/>
        <dbReference type="ChEBI" id="CHEBI:43474"/>
        <dbReference type="ChEBI" id="CHEBI:61977"/>
        <dbReference type="EC" id="3.1.3.16"/>
    </reaction>
</comment>
<keyword evidence="9" id="KW-0460">Magnesium</keyword>
<dbReference type="PANTHER" id="PTHR13832:SF589">
    <property type="entry name" value="[PYRUVATE DEHYDROGENASE [ACETYL-TRANSFERRING]]-PHOSPHATASE 2, MITOCHONDRIAL"/>
    <property type="match status" value="1"/>
</dbReference>
<organism evidence="18 19">
    <name type="scientific">Acorus calamus</name>
    <name type="common">Sweet flag</name>
    <dbReference type="NCBI Taxonomy" id="4465"/>
    <lineage>
        <taxon>Eukaryota</taxon>
        <taxon>Viridiplantae</taxon>
        <taxon>Streptophyta</taxon>
        <taxon>Embryophyta</taxon>
        <taxon>Tracheophyta</taxon>
        <taxon>Spermatophyta</taxon>
        <taxon>Magnoliopsida</taxon>
        <taxon>Liliopsida</taxon>
        <taxon>Acoraceae</taxon>
        <taxon>Acorus</taxon>
    </lineage>
</organism>
<evidence type="ECO:0000256" key="5">
    <source>
        <dbReference type="ARBA" id="ARBA00013081"/>
    </source>
</evidence>
<evidence type="ECO:0000256" key="1">
    <source>
        <dbReference type="ARBA" id="ARBA00001936"/>
    </source>
</evidence>
<evidence type="ECO:0000256" key="7">
    <source>
        <dbReference type="ARBA" id="ARBA00022723"/>
    </source>
</evidence>